<evidence type="ECO:0000313" key="4">
    <source>
        <dbReference type="Proteomes" id="UP000253090"/>
    </source>
</evidence>
<name>A0A369BM42_9BACL</name>
<dbReference type="RefSeq" id="WP_114494615.1">
    <property type="nucleotide sequence ID" value="NZ_QPJW01000001.1"/>
</dbReference>
<dbReference type="InterPro" id="IPR006059">
    <property type="entry name" value="SBP"/>
</dbReference>
<dbReference type="Proteomes" id="UP000253090">
    <property type="component" value="Unassembled WGS sequence"/>
</dbReference>
<dbReference type="SUPFAM" id="SSF53850">
    <property type="entry name" value="Periplasmic binding protein-like II"/>
    <property type="match status" value="1"/>
</dbReference>
<comment type="caution">
    <text evidence="3">The sequence shown here is derived from an EMBL/GenBank/DDBJ whole genome shotgun (WGS) entry which is preliminary data.</text>
</comment>
<dbReference type="AlphaFoldDB" id="A0A369BM42"/>
<organism evidence="3 4">
    <name type="scientific">Fontibacillus phaseoli</name>
    <dbReference type="NCBI Taxonomy" id="1416533"/>
    <lineage>
        <taxon>Bacteria</taxon>
        <taxon>Bacillati</taxon>
        <taxon>Bacillota</taxon>
        <taxon>Bacilli</taxon>
        <taxon>Bacillales</taxon>
        <taxon>Paenibacillaceae</taxon>
        <taxon>Fontibacillus</taxon>
    </lineage>
</organism>
<accession>A0A369BM42</accession>
<proteinExistence type="predicted"/>
<keyword evidence="2" id="KW-0732">Signal</keyword>
<dbReference type="PANTHER" id="PTHR43649:SF12">
    <property type="entry name" value="DIACETYLCHITOBIOSE BINDING PROTEIN DASA"/>
    <property type="match status" value="1"/>
</dbReference>
<feature type="compositionally biased region" description="Low complexity" evidence="1">
    <location>
        <begin position="32"/>
        <end position="49"/>
    </location>
</feature>
<feature type="chain" id="PRO_5016636581" evidence="2">
    <location>
        <begin position="32"/>
        <end position="580"/>
    </location>
</feature>
<dbReference type="PANTHER" id="PTHR43649">
    <property type="entry name" value="ARABINOSE-BINDING PROTEIN-RELATED"/>
    <property type="match status" value="1"/>
</dbReference>
<evidence type="ECO:0000313" key="3">
    <source>
        <dbReference type="EMBL" id="RCX22650.1"/>
    </source>
</evidence>
<dbReference type="EMBL" id="QPJW01000001">
    <property type="protein sequence ID" value="RCX22650.1"/>
    <property type="molecule type" value="Genomic_DNA"/>
</dbReference>
<dbReference type="OrthoDB" id="54751at2"/>
<dbReference type="Pfam" id="PF01547">
    <property type="entry name" value="SBP_bac_1"/>
    <property type="match status" value="1"/>
</dbReference>
<gene>
    <name evidence="3" type="ORF">DFP94_101230</name>
</gene>
<protein>
    <submittedName>
        <fullName evidence="3">Carbohydrate ABC transporter substrate-binding protein (CUT1 family)</fullName>
    </submittedName>
</protein>
<dbReference type="InterPro" id="IPR050490">
    <property type="entry name" value="Bact_solute-bd_prot1"/>
</dbReference>
<feature type="signal peptide" evidence="2">
    <location>
        <begin position="1"/>
        <end position="31"/>
    </location>
</feature>
<dbReference type="PROSITE" id="PS51257">
    <property type="entry name" value="PROKAR_LIPOPROTEIN"/>
    <property type="match status" value="1"/>
</dbReference>
<evidence type="ECO:0000256" key="1">
    <source>
        <dbReference type="SAM" id="MobiDB-lite"/>
    </source>
</evidence>
<sequence>MKWKSPKTFAALLLASTLLVGGCGNSGNDTAASNNTGNKANNNQNTQAAEDTSPVSFSFFGGDASPNWNGMQDEVGKAITEKTGVTLEAEFDVGAGGGESKVALMAASGDVPDLIFAKGELSKLIDAGLILDLTDLIEEHAPNIKKIFGDNMNRLKYSNEDPAIYSIVSNMGVDNQYFDATGGFEIQHRVLKELGYPEVRTLQDYENVLKEYYAKHPTTDGQPTIPLTLSADDWRIMITVTNPAFIATGAPDDGEYYVDPATYEAKLHYKRPEEKEYFRWLNHMYNEGLLDKDTFVQKEDQYKAKIASGRVIGLIDQEWGYMDGENALKAAGKNEYTYAHFPVTLSKDYVDHSFQPAGVDGYGIAITTACKDPVRAIKFLDWLASDEGQILRNWGIEGKHYTVENGKRVIPAEVTERRMNDTANFTKETGLGNPAGLYAVMSARYGDGVKDSTDNYYTINFPEQIVELYSDAEKESLAAYKATTWKDLFPQESDFEAKEWGALYNMPVPTDGDYQVISKKSQDIIRKRIPEAVLAKTADFDKIYDGFLAELDKAGAEKMEAEYTELVKARVSLFTGKDIK</sequence>
<reference evidence="3 4" key="1">
    <citation type="submission" date="2018-07" db="EMBL/GenBank/DDBJ databases">
        <title>Genomic Encyclopedia of Type Strains, Phase III (KMG-III): the genomes of soil and plant-associated and newly described type strains.</title>
        <authorList>
            <person name="Whitman W."/>
        </authorList>
    </citation>
    <scope>NUCLEOTIDE SEQUENCE [LARGE SCALE GENOMIC DNA]</scope>
    <source>
        <strain evidence="3 4">CECT 8333</strain>
    </source>
</reference>
<dbReference type="Gene3D" id="3.40.190.10">
    <property type="entry name" value="Periplasmic binding protein-like II"/>
    <property type="match status" value="2"/>
</dbReference>
<evidence type="ECO:0000256" key="2">
    <source>
        <dbReference type="SAM" id="SignalP"/>
    </source>
</evidence>
<keyword evidence="4" id="KW-1185">Reference proteome</keyword>
<dbReference type="CDD" id="cd13582">
    <property type="entry name" value="PBP2_AlgQ_like_3"/>
    <property type="match status" value="1"/>
</dbReference>
<feature type="region of interest" description="Disordered" evidence="1">
    <location>
        <begin position="32"/>
        <end position="52"/>
    </location>
</feature>